<name>A0ABZ0I4I9_9GAMM</name>
<keyword evidence="1" id="KW-0472">Membrane</keyword>
<feature type="transmembrane region" description="Helical" evidence="1">
    <location>
        <begin position="192"/>
        <end position="211"/>
    </location>
</feature>
<reference evidence="2 3" key="1">
    <citation type="submission" date="2023-10" db="EMBL/GenBank/DDBJ databases">
        <title>Two novel species belonging to the OM43/NOR5 clade.</title>
        <authorList>
            <person name="Park M."/>
        </authorList>
    </citation>
    <scope>NUCLEOTIDE SEQUENCE [LARGE SCALE GENOMIC DNA]</scope>
    <source>
        <strain evidence="2 3">IMCC43200</strain>
    </source>
</reference>
<accession>A0ABZ0I4I9</accession>
<dbReference type="Proteomes" id="UP001626537">
    <property type="component" value="Chromosome"/>
</dbReference>
<sequence>MQTDYAGTAVAEADALTDPGFKASLWRWRWILGYLFIAWGLAAQIPSYLPMAPAESLGGQPIAWALSPGISANLDGDKLFWEAQRPGEHWASRALAVPDAAEFVRVSFCLAGDAPPDTAAVLLASVREGRLDFNRQYRVNSFYSGLAGECFDEPIPRRTGDGPAVLQIQLLSAPAALSLSALEVGALRENPVWRLSRMAMLVLGVVLLALLFKDYRHARPRLLAGAGLITVLGILFGCCVSVSLKADIYALLTGGRSIDAKVSMQALLQTQFPLGGFSIFTFLHAVLFCGATFFLGLARRHAWWDMVMLAPMTETMQLFVPGRGPGTRDMLVDWCGVALALLLVVLLRRSQRVRTFLKY</sequence>
<dbReference type="NCBIfam" id="NF037970">
    <property type="entry name" value="vanZ_1"/>
    <property type="match status" value="1"/>
</dbReference>
<dbReference type="RefSeq" id="WP_407348724.1">
    <property type="nucleotide sequence ID" value="NZ_CP136864.1"/>
</dbReference>
<keyword evidence="3" id="KW-1185">Reference proteome</keyword>
<feature type="transmembrane region" description="Helical" evidence="1">
    <location>
        <begin position="31"/>
        <end position="49"/>
    </location>
</feature>
<evidence type="ECO:0000256" key="1">
    <source>
        <dbReference type="SAM" id="Phobius"/>
    </source>
</evidence>
<evidence type="ECO:0000313" key="3">
    <source>
        <dbReference type="Proteomes" id="UP001626537"/>
    </source>
</evidence>
<feature type="transmembrane region" description="Helical" evidence="1">
    <location>
        <begin position="331"/>
        <end position="348"/>
    </location>
</feature>
<dbReference type="EMBL" id="CP136864">
    <property type="protein sequence ID" value="WOJ94085.1"/>
    <property type="molecule type" value="Genomic_DNA"/>
</dbReference>
<organism evidence="2 3">
    <name type="scientific">Congregibacter variabilis</name>
    <dbReference type="NCBI Taxonomy" id="3081200"/>
    <lineage>
        <taxon>Bacteria</taxon>
        <taxon>Pseudomonadati</taxon>
        <taxon>Pseudomonadota</taxon>
        <taxon>Gammaproteobacteria</taxon>
        <taxon>Cellvibrionales</taxon>
        <taxon>Halieaceae</taxon>
        <taxon>Congregibacter</taxon>
    </lineage>
</organism>
<feature type="transmembrane region" description="Helical" evidence="1">
    <location>
        <begin position="223"/>
        <end position="244"/>
    </location>
</feature>
<evidence type="ECO:0000313" key="2">
    <source>
        <dbReference type="EMBL" id="WOJ94085.1"/>
    </source>
</evidence>
<keyword evidence="1" id="KW-1133">Transmembrane helix</keyword>
<keyword evidence="1" id="KW-0812">Transmembrane</keyword>
<feature type="transmembrane region" description="Helical" evidence="1">
    <location>
        <begin position="274"/>
        <end position="295"/>
    </location>
</feature>
<proteinExistence type="predicted"/>
<protein>
    <submittedName>
        <fullName evidence="2">VanZ family protein</fullName>
    </submittedName>
</protein>
<gene>
    <name evidence="2" type="ORF">R0135_02690</name>
</gene>